<name>A0A7J6CLL1_9TELE</name>
<dbReference type="Pfam" id="PF08614">
    <property type="entry name" value="ATG16"/>
    <property type="match status" value="1"/>
</dbReference>
<sequence length="222" mass="26028">MESWKSHVRAELFHRDCRQKDPFSGLFDKVSRLEEMLAFHTKLRQDMDTCSSTENGSSRYPDEDGTLYLRVNELKFLNQQLKQKISDLTSNAYLKDAELHYCHSQVARYRTEAVVLAQGASSLKADLEEYEYQLECQSKELTALRLEHSSLREELTAANLQNEQLLDRWLEEKKEEAERINKYNATQERWQRLAGRLKKRYRVRSRAACAAHKLTESKTPPP</sequence>
<dbReference type="Proteomes" id="UP000579812">
    <property type="component" value="Unassembled WGS sequence"/>
</dbReference>
<evidence type="ECO:0000256" key="1">
    <source>
        <dbReference type="SAM" id="Coils"/>
    </source>
</evidence>
<protein>
    <recommendedName>
        <fullName evidence="2">Autophagy-related protein 16 domain-containing protein</fullName>
    </recommendedName>
</protein>
<keyword evidence="1" id="KW-0175">Coiled coil</keyword>
<dbReference type="AlphaFoldDB" id="A0A7J6CLL1"/>
<proteinExistence type="predicted"/>
<reference evidence="3 4" key="1">
    <citation type="submission" date="2020-04" db="EMBL/GenBank/DDBJ databases">
        <title>Chromosome-level genome assembly of a cyprinid fish Onychostoma macrolepis by integration of Nanopore Sequencing, Bionano and Hi-C technology.</title>
        <authorList>
            <person name="Wang D."/>
        </authorList>
    </citation>
    <scope>NUCLEOTIDE SEQUENCE [LARGE SCALE GENOMIC DNA]</scope>
    <source>
        <strain evidence="3">SWU-2019</strain>
        <tissue evidence="3">Muscle</tissue>
    </source>
</reference>
<accession>A0A7J6CLL1</accession>
<evidence type="ECO:0000259" key="2">
    <source>
        <dbReference type="Pfam" id="PF08614"/>
    </source>
</evidence>
<keyword evidence="4" id="KW-1185">Reference proteome</keyword>
<feature type="domain" description="Autophagy-related protein 16" evidence="2">
    <location>
        <begin position="9"/>
        <end position="181"/>
    </location>
</feature>
<comment type="caution">
    <text evidence="3">The sequence shown here is derived from an EMBL/GenBank/DDBJ whole genome shotgun (WGS) entry which is preliminary data.</text>
</comment>
<feature type="coiled-coil region" evidence="1">
    <location>
        <begin position="120"/>
        <end position="186"/>
    </location>
</feature>
<dbReference type="OrthoDB" id="8949486at2759"/>
<evidence type="ECO:0000313" key="4">
    <source>
        <dbReference type="Proteomes" id="UP000579812"/>
    </source>
</evidence>
<organism evidence="3 4">
    <name type="scientific">Onychostoma macrolepis</name>
    <dbReference type="NCBI Taxonomy" id="369639"/>
    <lineage>
        <taxon>Eukaryota</taxon>
        <taxon>Metazoa</taxon>
        <taxon>Chordata</taxon>
        <taxon>Craniata</taxon>
        <taxon>Vertebrata</taxon>
        <taxon>Euteleostomi</taxon>
        <taxon>Actinopterygii</taxon>
        <taxon>Neopterygii</taxon>
        <taxon>Teleostei</taxon>
        <taxon>Ostariophysi</taxon>
        <taxon>Cypriniformes</taxon>
        <taxon>Cyprinidae</taxon>
        <taxon>Acrossocheilinae</taxon>
        <taxon>Onychostoma</taxon>
    </lineage>
</organism>
<dbReference type="InterPro" id="IPR013923">
    <property type="entry name" value="Autophagy-rel_prot_16_dom"/>
</dbReference>
<evidence type="ECO:0000313" key="3">
    <source>
        <dbReference type="EMBL" id="KAF4108197.1"/>
    </source>
</evidence>
<dbReference type="EMBL" id="JAAMOB010000010">
    <property type="protein sequence ID" value="KAF4108197.1"/>
    <property type="molecule type" value="Genomic_DNA"/>
</dbReference>
<gene>
    <name evidence="3" type="ORF">G5714_010956</name>
</gene>